<keyword evidence="2" id="KW-0240">DNA-directed RNA polymerase</keyword>
<keyword evidence="6" id="KW-0479">Metal-binding</keyword>
<protein>
    <recommendedName>
        <fullName evidence="1">DNA-directed RNA polymerase</fullName>
        <ecNumber evidence="1">2.7.7.6</ecNumber>
    </recommendedName>
</protein>
<accession>A0A067Z0A8</accession>
<evidence type="ECO:0000256" key="7">
    <source>
        <dbReference type="ARBA" id="ARBA00022833"/>
    </source>
</evidence>
<organism evidence="11">
    <name type="scientific">Prototheca wickerhamii</name>
    <dbReference type="NCBI Taxonomy" id="3111"/>
    <lineage>
        <taxon>Eukaryota</taxon>
        <taxon>Viridiplantae</taxon>
        <taxon>Chlorophyta</taxon>
        <taxon>core chlorophytes</taxon>
        <taxon>Trebouxiophyceae</taxon>
        <taxon>Chlorellales</taxon>
        <taxon>Chlorellaceae</taxon>
        <taxon>Prototheca</taxon>
    </lineage>
</organism>
<keyword evidence="8" id="KW-0804">Transcription</keyword>
<name>A0A067Z0A8_PROWI</name>
<dbReference type="InterPro" id="IPR042102">
    <property type="entry name" value="RNA_pol_Rpb1_3_sf"/>
</dbReference>
<dbReference type="InterPro" id="IPR012756">
    <property type="entry name" value="DNA-dir_RpoC2_beta_pp"/>
</dbReference>
<dbReference type="Gene3D" id="1.10.150.390">
    <property type="match status" value="1"/>
</dbReference>
<keyword evidence="5" id="KW-0548">Nucleotidyltransferase</keyword>
<dbReference type="SUPFAM" id="SSF64484">
    <property type="entry name" value="beta and beta-prime subunits of DNA dependent RNA-polymerase"/>
    <property type="match status" value="2"/>
</dbReference>
<evidence type="ECO:0000256" key="1">
    <source>
        <dbReference type="ARBA" id="ARBA00012418"/>
    </source>
</evidence>
<evidence type="ECO:0000256" key="4">
    <source>
        <dbReference type="ARBA" id="ARBA00022679"/>
    </source>
</evidence>
<dbReference type="GO" id="GO:0003677">
    <property type="term" value="F:DNA binding"/>
    <property type="evidence" value="ECO:0007669"/>
    <property type="project" value="InterPro"/>
</dbReference>
<keyword evidence="7" id="KW-0862">Zinc</keyword>
<reference evidence="11" key="1">
    <citation type="submission" date="2013-12" db="EMBL/GenBank/DDBJ databases">
        <title>The plastid genomes of microalgae Chlorella protothecoides and Prototheca wickerhamii shed light on the evolutionary transition from autotroph to heterotroph.</title>
        <authorList>
            <person name="Yan D."/>
            <person name="Wang Y."/>
            <person name="Murakami T."/>
            <person name="Shen Y."/>
            <person name="Gong J."/>
            <person name="Gao C."/>
            <person name="Jiang H."/>
            <person name="Smith D.R."/>
            <person name="Pombert J.F."/>
            <person name="Wu Q."/>
            <person name="Dai J."/>
        </authorList>
    </citation>
    <scope>NUCLEOTIDE SEQUENCE</scope>
    <source>
        <strain evidence="11">SAG 263-11</strain>
    </source>
</reference>
<evidence type="ECO:0000256" key="8">
    <source>
        <dbReference type="ARBA" id="ARBA00023163"/>
    </source>
</evidence>
<evidence type="ECO:0000256" key="2">
    <source>
        <dbReference type="ARBA" id="ARBA00022478"/>
    </source>
</evidence>
<evidence type="ECO:0000256" key="3">
    <source>
        <dbReference type="ARBA" id="ARBA00022640"/>
    </source>
</evidence>
<feature type="domain" description="RNA polymerase Rpb1" evidence="9">
    <location>
        <begin position="181"/>
        <end position="393"/>
    </location>
</feature>
<keyword evidence="4" id="KW-0808">Transferase</keyword>
<keyword evidence="3 11" id="KW-0934">Plastid</keyword>
<dbReference type="NCBIfam" id="TIGR02388">
    <property type="entry name" value="rpoC2_cyan"/>
    <property type="match status" value="1"/>
</dbReference>
<dbReference type="Gene3D" id="1.10.274.100">
    <property type="entry name" value="RNA polymerase Rpb1, domain 3"/>
    <property type="match status" value="1"/>
</dbReference>
<dbReference type="GO" id="GO:0006351">
    <property type="term" value="P:DNA-templated transcription"/>
    <property type="evidence" value="ECO:0007669"/>
    <property type="project" value="InterPro"/>
</dbReference>
<dbReference type="Pfam" id="PF05000">
    <property type="entry name" value="RNA_pol_Rpb1_4"/>
    <property type="match status" value="1"/>
</dbReference>
<sequence>MNDSKFSHFKIKPNNLPFFNGPFDKITLKKLIVCFLDEYGEKNTLDFLEKLKQLGFAQATQAGISLGLDDLKIPETKRKFLLQTNIALQTTEYNNLSGNITSIEKSQGIIDLWNNTSELLRENVVESFKYQNPLNPLSMMAFSGARGNVSQVRQLVGMRGLMADPQGTIVEFPIQSNFREGITFTEYLISCYGARKGLVDTALRTATSGYLTRRLVDAVQHLVISSIDCGTTAGLYIKKPQSETSIIGRVLLKKINKKLLNIKKINNFFPFFMANNKFDLVQKKTTFIEKNQIISLTLAKQIYTNQDEIYVRSPLTCQSYKSICQLCYGWDLAKGDLVNIGEAVGVIAAQSIGEPGTQLTMRTFHTGGVGIFSDESLKTFKAPSEGIINFPEDLAGGFIRTPHGKIVYMLKYNHIEPTRILLELKVDQHSKSFFNLQESQLPPGSILLVRQGQHVIKNTIIAQTSQIKTSTQNMPESLHPIQSKMGGEIRFEYMIISALQPNSQFNLSLGGHRKDESFLSQIQYKSKQLASEYLKNSNKKLFPVKGIVPMTHSLLKVGSFWVLSAHNQREPYPINSFFQIGDLISNKSPIFQLNFKALYQARLKRISSKIIFEKPILNIPINIIRFHKTTYSSLCRESKKKSIIYWSHNIYYKTQIFQFFWRFDNWSIKNSGFNVFSKKYIKVNLIKNSVKFKRKSNINLIRSKILQKRIICTKSYHLAATKFLLDKYMLYYGNNLFIPYFFLLLDKNLALNVAFLTSTNFKVLQNSKRVKTPTIFIVNNILNFSIEVGFYKIMSKYINLSRDSSTKLLKSKSIYIQNKKLREKKINQKKFLYSLTNHTMRIGQFAFYHLKEINTIFVKKNRTNKTIIHYKKNWIFVSFTQKFNIPISNFNLPTKKFFLTKNNTLDNLSFENTAISLEYLPLSQIHILQQKKLNKCAGQQPLNLLWYNKEYILYHNSCWYSIFSFKKQTVLNTQVLRQMDVSLFFYKLTALSKFELKTQFNSIQKKELIPNKNKIHMSGLCIQKMDSKNLPCNLNLPKHWASLILKREKAQLFVKNTSPIFSKQSISQALQKLVPNKVFKIQSNYRVGWQLPKTLLKINLALKPQNDFKNLYSGFVPNTSNSYPNLNLDNSIIAQKKRSFKRENFQLISYTLLPSDNFVFNYKNLNFETFNNGCILPATKLAVGFKMSKASGEFLRLKKTLNQTYWSSLEKTDIITLNLPIESKELTIRIGQFFRWGQSVYAQFISPFNGQIIKIDKFKLHLRRGLPILASKRGIIHVSDNDLILKNKLLITLKSRQLQTQDIVQGIPKIEQLFEARETQTGEKLPSIHKRLQGYFLNALDIFYDNNNYKLAELTLQNLRIDHFEFANKAAILNIQNFIVDNIIKAYLNQGVSISEKHVEIIVREMTTRVRILASGSTGFLPGEFIQFKMIQQINKKLCQNNGNPAFYDPIILGITKSVLHSESFLLAASFQEVSRILVSSACNKKTDFLSGLHENVIVGQLIPAGAVIFSKLNKK</sequence>
<evidence type="ECO:0000259" key="10">
    <source>
        <dbReference type="Pfam" id="PF05000"/>
    </source>
</evidence>
<dbReference type="GO" id="GO:0046872">
    <property type="term" value="F:metal ion binding"/>
    <property type="evidence" value="ECO:0007669"/>
    <property type="project" value="UniProtKB-KW"/>
</dbReference>
<dbReference type="InterPro" id="IPR007083">
    <property type="entry name" value="RNA_pol_Rpb1_4"/>
</dbReference>
<dbReference type="CDD" id="cd02655">
    <property type="entry name" value="RNAP_beta'_C"/>
    <property type="match status" value="1"/>
</dbReference>
<dbReference type="InterPro" id="IPR045867">
    <property type="entry name" value="DNA-dir_RpoC_beta_prime"/>
</dbReference>
<dbReference type="EC" id="2.7.7.6" evidence="1"/>
<gene>
    <name evidence="11" type="primary">rpoC2</name>
    <name evidence="11" type="ORF">PrwiCp033</name>
</gene>
<dbReference type="PANTHER" id="PTHR19376:SF68">
    <property type="entry name" value="DNA-DIRECTED RNA POLYMERASE SUBUNIT BETA"/>
    <property type="match status" value="1"/>
</dbReference>
<dbReference type="EMBL" id="KJ001761">
    <property type="protein sequence ID" value="AHK10002.1"/>
    <property type="molecule type" value="Genomic_DNA"/>
</dbReference>
<evidence type="ECO:0000259" key="9">
    <source>
        <dbReference type="Pfam" id="PF04998"/>
    </source>
</evidence>
<evidence type="ECO:0000313" key="11">
    <source>
        <dbReference type="EMBL" id="AHK10002.1"/>
    </source>
</evidence>
<dbReference type="PANTHER" id="PTHR19376">
    <property type="entry name" value="DNA-DIRECTED RNA POLYMERASE"/>
    <property type="match status" value="1"/>
</dbReference>
<dbReference type="InterPro" id="IPR007081">
    <property type="entry name" value="RNA_pol_Rpb1_5"/>
</dbReference>
<dbReference type="Gene3D" id="1.10.1790.20">
    <property type="match status" value="1"/>
</dbReference>
<dbReference type="Gene3D" id="1.10.132.30">
    <property type="match status" value="1"/>
</dbReference>
<feature type="domain" description="RNA polymerase Rpb1" evidence="10">
    <location>
        <begin position="100"/>
        <end position="178"/>
    </location>
</feature>
<dbReference type="InterPro" id="IPR038120">
    <property type="entry name" value="Rpb1_funnel_sf"/>
</dbReference>
<dbReference type="GO" id="GO:0000428">
    <property type="term" value="C:DNA-directed RNA polymerase complex"/>
    <property type="evidence" value="ECO:0007669"/>
    <property type="project" value="UniProtKB-KW"/>
</dbReference>
<evidence type="ECO:0000256" key="5">
    <source>
        <dbReference type="ARBA" id="ARBA00022695"/>
    </source>
</evidence>
<geneLocation type="plastid" evidence="11"/>
<proteinExistence type="predicted"/>
<dbReference type="Pfam" id="PF04998">
    <property type="entry name" value="RNA_pol_Rpb1_5"/>
    <property type="match status" value="1"/>
</dbReference>
<evidence type="ECO:0000256" key="6">
    <source>
        <dbReference type="ARBA" id="ARBA00022723"/>
    </source>
</evidence>
<dbReference type="GO" id="GO:0003899">
    <property type="term" value="F:DNA-directed RNA polymerase activity"/>
    <property type="evidence" value="ECO:0007669"/>
    <property type="project" value="UniProtKB-EC"/>
</dbReference>